<dbReference type="SUPFAM" id="SSF81853">
    <property type="entry name" value="Family 10 polysaccharide lyase"/>
    <property type="match status" value="1"/>
</dbReference>
<reference evidence="2 3" key="1">
    <citation type="submission" date="2016-05" db="EMBL/GenBank/DDBJ databases">
        <title>Microbial solvent formation.</title>
        <authorList>
            <person name="Poehlein A."/>
            <person name="Montoya Solano J.D."/>
            <person name="Flitsch S."/>
            <person name="Krabben P."/>
            <person name="Duerre P."/>
            <person name="Daniel R."/>
        </authorList>
    </citation>
    <scope>NUCLEOTIDE SEQUENCE [LARGE SCALE GENOMIC DNA]</scope>
    <source>
        <strain evidence="2 3">DSM 2619</strain>
    </source>
</reference>
<dbReference type="EMBL" id="LZZM01000234">
    <property type="protein sequence ID" value="OOM71117.1"/>
    <property type="molecule type" value="Genomic_DNA"/>
</dbReference>
<keyword evidence="3" id="KW-1185">Reference proteome</keyword>
<gene>
    <name evidence="2" type="ORF">CLPUN_51090</name>
</gene>
<dbReference type="STRING" id="29367.CLPUN_51090"/>
<dbReference type="AlphaFoldDB" id="A0A1S8T009"/>
<feature type="signal peptide" evidence="1">
    <location>
        <begin position="1"/>
        <end position="21"/>
    </location>
</feature>
<dbReference type="RefSeq" id="WP_077849995.1">
    <property type="nucleotide sequence ID" value="NZ_LZZM01000234.1"/>
</dbReference>
<name>A0A1S8T009_9CLOT</name>
<dbReference type="Gene3D" id="1.50.10.20">
    <property type="match status" value="1"/>
</dbReference>
<dbReference type="GO" id="GO:0016829">
    <property type="term" value="F:lyase activity"/>
    <property type="evidence" value="ECO:0007669"/>
    <property type="project" value="UniProtKB-KW"/>
</dbReference>
<proteinExistence type="predicted"/>
<dbReference type="NCBIfam" id="TIGR02474">
    <property type="entry name" value="pec_lyase"/>
    <property type="match status" value="1"/>
</dbReference>
<feature type="chain" id="PRO_5039605613" evidence="1">
    <location>
        <begin position="22"/>
        <end position="321"/>
    </location>
</feature>
<evidence type="ECO:0000256" key="1">
    <source>
        <dbReference type="SAM" id="SignalP"/>
    </source>
</evidence>
<keyword evidence="1" id="KW-0732">Signal</keyword>
<dbReference type="Pfam" id="PF09492">
    <property type="entry name" value="Pec_lyase"/>
    <property type="match status" value="1"/>
</dbReference>
<evidence type="ECO:0000313" key="2">
    <source>
        <dbReference type="EMBL" id="OOM71117.1"/>
    </source>
</evidence>
<comment type="caution">
    <text evidence="2">The sequence shown here is derived from an EMBL/GenBank/DDBJ whole genome shotgun (WGS) entry which is preliminary data.</text>
</comment>
<dbReference type="Proteomes" id="UP000190890">
    <property type="component" value="Unassembled WGS sequence"/>
</dbReference>
<protein>
    <submittedName>
        <fullName evidence="2">Pectic acid lyase</fullName>
    </submittedName>
</protein>
<keyword evidence="2" id="KW-0456">Lyase</keyword>
<evidence type="ECO:0000313" key="3">
    <source>
        <dbReference type="Proteomes" id="UP000190890"/>
    </source>
</evidence>
<dbReference type="OrthoDB" id="9804686at2"/>
<organism evidence="2 3">
    <name type="scientific">Clostridium puniceum</name>
    <dbReference type="NCBI Taxonomy" id="29367"/>
    <lineage>
        <taxon>Bacteria</taxon>
        <taxon>Bacillati</taxon>
        <taxon>Bacillota</taxon>
        <taxon>Clostridia</taxon>
        <taxon>Eubacteriales</taxon>
        <taxon>Clostridiaceae</taxon>
        <taxon>Clostridium</taxon>
    </lineage>
</organism>
<dbReference type="InterPro" id="IPR012669">
    <property type="entry name" value="Pectate_lyase"/>
</dbReference>
<sequence length="321" mass="35466">MLKSKLRTLSLTLMLTVGLTAAPAVMFQPYVTAFAAESSVATATIAEILKNQNPDGGWKKNYTQTSGEWAASTIDNGATYTEIRKLAAEYKKTKNTAYSTAALKGINFLISMQYANGGWPQVYKSSGYHTHITYNDDAMINVMILLDEVANKKGDFSFVDNTLAANSKKAVNKGVDCLINTQYKNSNGKLTIWGQQHNENTLLPDSARAYELPSLCAKESANILKFLKTRPSTPKIAASIKAAQEWFNTYKIENTVVVKEGGDVIVKTQAGAPTLWARFYDLKTNKPIFVGRDGIPKAKLSEIEKERRTGYLWYGKWASSI</sequence>
<accession>A0A1S8T009</accession>